<dbReference type="InterPro" id="IPR055726">
    <property type="entry name" value="DUF7302"/>
</dbReference>
<dbReference type="Pfam" id="PF23976">
    <property type="entry name" value="DUF7302"/>
    <property type="match status" value="1"/>
</dbReference>
<accession>A0A1N7FBZ2</accession>
<keyword evidence="3" id="KW-1185">Reference proteome</keyword>
<reference evidence="2 3" key="1">
    <citation type="submission" date="2017-01" db="EMBL/GenBank/DDBJ databases">
        <authorList>
            <person name="Mah S.A."/>
            <person name="Swanson W.J."/>
            <person name="Moy G.W."/>
            <person name="Vacquier V.D."/>
        </authorList>
    </citation>
    <scope>NUCLEOTIDE SEQUENCE [LARGE SCALE GENOMIC DNA]</scope>
    <source>
        <strain evidence="2 3">CPCC 203464</strain>
    </source>
</reference>
<dbReference type="STRING" id="1344003.SAMN05445060_1916"/>
<evidence type="ECO:0000313" key="2">
    <source>
        <dbReference type="EMBL" id="SIR97898.1"/>
    </source>
</evidence>
<dbReference type="AlphaFoldDB" id="A0A1N7FBZ2"/>
<feature type="compositionally biased region" description="Pro residues" evidence="1">
    <location>
        <begin position="35"/>
        <end position="44"/>
    </location>
</feature>
<proteinExistence type="predicted"/>
<sequence length="81" mass="8693">MRLRHTHTAVQITVPDDKAQRLIADGTYKAVPDAEQPPPTPPDAQPSATTAGRKRKRTTQGPTSIAAALKQEAGPLWDTPV</sequence>
<gene>
    <name evidence="2" type="ORF">SAMN05445060_1916</name>
</gene>
<organism evidence="2 3">
    <name type="scientific">Williamsia sterculiae</name>
    <dbReference type="NCBI Taxonomy" id="1344003"/>
    <lineage>
        <taxon>Bacteria</taxon>
        <taxon>Bacillati</taxon>
        <taxon>Actinomycetota</taxon>
        <taxon>Actinomycetes</taxon>
        <taxon>Mycobacteriales</taxon>
        <taxon>Nocardiaceae</taxon>
        <taxon>Williamsia</taxon>
    </lineage>
</organism>
<protein>
    <submittedName>
        <fullName evidence="2">Uncharacterized protein</fullName>
    </submittedName>
</protein>
<feature type="region of interest" description="Disordered" evidence="1">
    <location>
        <begin position="28"/>
        <end position="81"/>
    </location>
</feature>
<dbReference type="EMBL" id="FTNT01000005">
    <property type="protein sequence ID" value="SIR97898.1"/>
    <property type="molecule type" value="Genomic_DNA"/>
</dbReference>
<evidence type="ECO:0000256" key="1">
    <source>
        <dbReference type="SAM" id="MobiDB-lite"/>
    </source>
</evidence>
<dbReference type="Proteomes" id="UP000186218">
    <property type="component" value="Unassembled WGS sequence"/>
</dbReference>
<evidence type="ECO:0000313" key="3">
    <source>
        <dbReference type="Proteomes" id="UP000186218"/>
    </source>
</evidence>
<name>A0A1N7FBZ2_9NOCA</name>